<gene>
    <name evidence="1" type="ORF">ES288_A09G204100v1</name>
</gene>
<dbReference type="EMBL" id="CM017696">
    <property type="protein sequence ID" value="TYH03224.1"/>
    <property type="molecule type" value="Genomic_DNA"/>
</dbReference>
<dbReference type="AlphaFoldDB" id="A0A5D2FAZ4"/>
<protein>
    <submittedName>
        <fullName evidence="1">Uncharacterized protein</fullName>
    </submittedName>
</protein>
<sequence>MVTSSDVQEIVSKLSSDKAKAREDGIKLLTMWLEGERSIGFCKVIGQNTAKLKPNEIPQCKIDVFLRDP</sequence>
<accession>A0A5D2FAZ4</accession>
<reference evidence="1 2" key="1">
    <citation type="submission" date="2019-06" db="EMBL/GenBank/DDBJ databases">
        <title>WGS assembly of Gossypium darwinii.</title>
        <authorList>
            <person name="Chen Z.J."/>
            <person name="Sreedasyam A."/>
            <person name="Ando A."/>
            <person name="Song Q."/>
            <person name="De L."/>
            <person name="Hulse-Kemp A."/>
            <person name="Ding M."/>
            <person name="Ye W."/>
            <person name="Kirkbride R."/>
            <person name="Jenkins J."/>
            <person name="Plott C."/>
            <person name="Lovell J."/>
            <person name="Lin Y.-M."/>
            <person name="Vaughn R."/>
            <person name="Liu B."/>
            <person name="Li W."/>
            <person name="Simpson S."/>
            <person name="Scheffler B."/>
            <person name="Saski C."/>
            <person name="Grover C."/>
            <person name="Hu G."/>
            <person name="Conover J."/>
            <person name="Carlson J."/>
            <person name="Shu S."/>
            <person name="Boston L."/>
            <person name="Williams M."/>
            <person name="Peterson D."/>
            <person name="Mcgee K."/>
            <person name="Jones D."/>
            <person name="Wendel J."/>
            <person name="Stelly D."/>
            <person name="Grimwood J."/>
            <person name="Schmutz J."/>
        </authorList>
    </citation>
    <scope>NUCLEOTIDE SEQUENCE [LARGE SCALE GENOMIC DNA]</scope>
    <source>
        <strain evidence="1">1808015.09</strain>
    </source>
</reference>
<keyword evidence="2" id="KW-1185">Reference proteome</keyword>
<evidence type="ECO:0000313" key="2">
    <source>
        <dbReference type="Proteomes" id="UP000323506"/>
    </source>
</evidence>
<evidence type="ECO:0000313" key="1">
    <source>
        <dbReference type="EMBL" id="TYH03224.1"/>
    </source>
</evidence>
<organism evidence="1 2">
    <name type="scientific">Gossypium darwinii</name>
    <name type="common">Darwin's cotton</name>
    <name type="synonym">Gossypium barbadense var. darwinii</name>
    <dbReference type="NCBI Taxonomy" id="34276"/>
    <lineage>
        <taxon>Eukaryota</taxon>
        <taxon>Viridiplantae</taxon>
        <taxon>Streptophyta</taxon>
        <taxon>Embryophyta</taxon>
        <taxon>Tracheophyta</taxon>
        <taxon>Spermatophyta</taxon>
        <taxon>Magnoliopsida</taxon>
        <taxon>eudicotyledons</taxon>
        <taxon>Gunneridae</taxon>
        <taxon>Pentapetalae</taxon>
        <taxon>rosids</taxon>
        <taxon>malvids</taxon>
        <taxon>Malvales</taxon>
        <taxon>Malvaceae</taxon>
        <taxon>Malvoideae</taxon>
        <taxon>Gossypium</taxon>
    </lineage>
</organism>
<proteinExistence type="predicted"/>
<dbReference type="Proteomes" id="UP000323506">
    <property type="component" value="Chromosome A09"/>
</dbReference>
<name>A0A5D2FAZ4_GOSDA</name>